<keyword evidence="1" id="KW-0472">Membrane</keyword>
<comment type="caution">
    <text evidence="2">The sequence shown here is derived from an EMBL/GenBank/DDBJ whole genome shotgun (WGS) entry which is preliminary data.</text>
</comment>
<evidence type="ECO:0000313" key="2">
    <source>
        <dbReference type="EMBL" id="GES01075.1"/>
    </source>
</evidence>
<protein>
    <submittedName>
        <fullName evidence="2">Membrane protein</fullName>
    </submittedName>
</protein>
<name>A0A5M3VW82_9ACTN</name>
<dbReference type="OrthoDB" id="5244321at2"/>
<dbReference type="RefSeq" id="WP_155337375.1">
    <property type="nucleotide sequence ID" value="NZ_BAAABN010000002.1"/>
</dbReference>
<dbReference type="AlphaFoldDB" id="A0A5M3VW82"/>
<organism evidence="2 3">
    <name type="scientific">Acrocarpospora corrugata</name>
    <dbReference type="NCBI Taxonomy" id="35763"/>
    <lineage>
        <taxon>Bacteria</taxon>
        <taxon>Bacillati</taxon>
        <taxon>Actinomycetota</taxon>
        <taxon>Actinomycetes</taxon>
        <taxon>Streptosporangiales</taxon>
        <taxon>Streptosporangiaceae</taxon>
        <taxon>Acrocarpospora</taxon>
    </lineage>
</organism>
<dbReference type="Pfam" id="PF06897">
    <property type="entry name" value="DUF1269"/>
    <property type="match status" value="1"/>
</dbReference>
<dbReference type="EMBL" id="BLAD01000048">
    <property type="protein sequence ID" value="GES01075.1"/>
    <property type="molecule type" value="Genomic_DNA"/>
</dbReference>
<gene>
    <name evidence="2" type="ORF">Acor_31390</name>
</gene>
<evidence type="ECO:0000313" key="3">
    <source>
        <dbReference type="Proteomes" id="UP000334990"/>
    </source>
</evidence>
<keyword evidence="1" id="KW-0812">Transmembrane</keyword>
<accession>A0A5M3VW82</accession>
<evidence type="ECO:0000256" key="1">
    <source>
        <dbReference type="SAM" id="Phobius"/>
    </source>
</evidence>
<sequence length="163" mass="17324">MANLIAIAYDDVSTAMEVRDKVNQLQKERLIMVQDMAVVERTMNGKIKMKQMVGTTGAEMAGGALWGGLIGLIFFMPFLGMAVGAATGAAVGAMSDVGVDDKFMRDLAEGLKPGAAALFLLIDKSTPDKVIPQLAPYGGRIMHTSLNQEQEDQLKHAVAAARG</sequence>
<proteinExistence type="predicted"/>
<feature type="transmembrane region" description="Helical" evidence="1">
    <location>
        <begin position="69"/>
        <end position="95"/>
    </location>
</feature>
<keyword evidence="1" id="KW-1133">Transmembrane helix</keyword>
<keyword evidence="3" id="KW-1185">Reference proteome</keyword>
<dbReference type="Proteomes" id="UP000334990">
    <property type="component" value="Unassembled WGS sequence"/>
</dbReference>
<dbReference type="InterPro" id="IPR009200">
    <property type="entry name" value="DUF1269_membrane"/>
</dbReference>
<reference evidence="2 3" key="1">
    <citation type="submission" date="2019-10" db="EMBL/GenBank/DDBJ databases">
        <title>Whole genome shotgun sequence of Acrocarpospora corrugata NBRC 13972.</title>
        <authorList>
            <person name="Ichikawa N."/>
            <person name="Kimura A."/>
            <person name="Kitahashi Y."/>
            <person name="Komaki H."/>
            <person name="Oguchi A."/>
        </authorList>
    </citation>
    <scope>NUCLEOTIDE SEQUENCE [LARGE SCALE GENOMIC DNA]</scope>
    <source>
        <strain evidence="2 3">NBRC 13972</strain>
    </source>
</reference>